<name>A0ABR4VVN4_9GAMM</name>
<sequence length="482" mass="56127">MMGAICHVVKKAPCLFSARMRMASEGYFKSQDEIRNNTDVQEVERISHYSLLFPQYDWIFTGVRHLRPLSMQDATAAIRWSERNLIWKRKHAEVSPLASREVSLDRLFFQDTIDGHNVPGNRRIGTDSQWVTHCFLSVIELKGGYYFLSVHWYLRDSVAALLQRVSVEDISFRSINYETCNPFRHNFTAASLPGRLNKSEDRIIENIDRLHQEIARLEILVYEYLGIRNEHEGIYTLDAYNDSDRTYFDRDLPHVFRGNAFADRHMVDTSISSPVLIMGAKGDKEFLITSNALRRAKIPHLAIYSVSAVDGQGYKKHIPRDKHAFSIEESMHVFQLLFLLRRKFDAVARCYREVIVLGLKRPGKSYSRLYDANIELMEIIRQAEILESDESLYFCKVSEKSAARMRELVARHLKDFRSLYEDVTVKKQICSEKVSAENLSYQRRMTYLVVFLAALQVVIAAASMKELNIVWSELWRMLTMYF</sequence>
<keyword evidence="2" id="KW-1185">Reference proteome</keyword>
<comment type="caution">
    <text evidence="1">The sequence shown here is derived from an EMBL/GenBank/DDBJ whole genome shotgun (WGS) entry which is preliminary data.</text>
</comment>
<proteinExistence type="predicted"/>
<protein>
    <submittedName>
        <fullName evidence="1">Uncharacterized protein</fullName>
    </submittedName>
</protein>
<gene>
    <name evidence="1" type="ORF">KU75_01375</name>
</gene>
<evidence type="ECO:0000313" key="2">
    <source>
        <dbReference type="Proteomes" id="UP000029447"/>
    </source>
</evidence>
<dbReference type="Proteomes" id="UP000029447">
    <property type="component" value="Unassembled WGS sequence"/>
</dbReference>
<dbReference type="EMBL" id="JQOF01000001">
    <property type="protein sequence ID" value="KGA43387.1"/>
    <property type="molecule type" value="Genomic_DNA"/>
</dbReference>
<evidence type="ECO:0000313" key="1">
    <source>
        <dbReference type="EMBL" id="KGA43387.1"/>
    </source>
</evidence>
<reference evidence="1 2" key="1">
    <citation type="submission" date="2014-08" db="EMBL/GenBank/DDBJ databases">
        <title>Genome sequences of NCPPB Pectobacterium isolates.</title>
        <authorList>
            <person name="Glover R.H."/>
            <person name="Sapp M."/>
            <person name="Elphinstone J."/>
        </authorList>
    </citation>
    <scope>NUCLEOTIDE SEQUENCE [LARGE SCALE GENOMIC DNA]</scope>
    <source>
        <strain evidence="1 2">NCPPB3841</strain>
    </source>
</reference>
<organism evidence="1 2">
    <name type="scientific">Pectobacterium odoriferum</name>
    <dbReference type="NCBI Taxonomy" id="78398"/>
    <lineage>
        <taxon>Bacteria</taxon>
        <taxon>Pseudomonadati</taxon>
        <taxon>Pseudomonadota</taxon>
        <taxon>Gammaproteobacteria</taxon>
        <taxon>Enterobacterales</taxon>
        <taxon>Pectobacteriaceae</taxon>
        <taxon>Pectobacterium</taxon>
    </lineage>
</organism>
<accession>A0ABR4VVN4</accession>